<dbReference type="EMBL" id="JAIWOZ010000002">
    <property type="protein sequence ID" value="KAH6608604.1"/>
    <property type="molecule type" value="Genomic_DNA"/>
</dbReference>
<dbReference type="OrthoDB" id="6730379at2759"/>
<keyword evidence="2" id="KW-0539">Nucleus</keyword>
<reference evidence="4" key="1">
    <citation type="submission" date="2021-08" db="EMBL/GenBank/DDBJ databases">
        <title>Chromosome-Level Trichoderma cornu-damae using Hi-C Data.</title>
        <authorList>
            <person name="Kim C.S."/>
        </authorList>
    </citation>
    <scope>NUCLEOTIDE SEQUENCE</scope>
    <source>
        <strain evidence="4">KA19-0412C</strain>
    </source>
</reference>
<feature type="domain" description="Zn(2)-C6 fungal-type" evidence="3">
    <location>
        <begin position="5"/>
        <end position="33"/>
    </location>
</feature>
<dbReference type="AlphaFoldDB" id="A0A9P8TYN8"/>
<dbReference type="Proteomes" id="UP000827724">
    <property type="component" value="Unassembled WGS sequence"/>
</dbReference>
<gene>
    <name evidence="4" type="ORF">Trco_001950</name>
</gene>
<dbReference type="SMART" id="SM00066">
    <property type="entry name" value="GAL4"/>
    <property type="match status" value="1"/>
</dbReference>
<keyword evidence="5" id="KW-1185">Reference proteome</keyword>
<dbReference type="GO" id="GO:0000976">
    <property type="term" value="F:transcription cis-regulatory region binding"/>
    <property type="evidence" value="ECO:0007669"/>
    <property type="project" value="TreeGrafter"/>
</dbReference>
<dbReference type="GO" id="GO:0000981">
    <property type="term" value="F:DNA-binding transcription factor activity, RNA polymerase II-specific"/>
    <property type="evidence" value="ECO:0007669"/>
    <property type="project" value="InterPro"/>
</dbReference>
<dbReference type="GO" id="GO:0005634">
    <property type="term" value="C:nucleus"/>
    <property type="evidence" value="ECO:0007669"/>
    <property type="project" value="UniProtKB-SubCell"/>
</dbReference>
<dbReference type="InterPro" id="IPR021858">
    <property type="entry name" value="Fun_TF"/>
</dbReference>
<dbReference type="Pfam" id="PF11951">
    <property type="entry name" value="Fungal_trans_2"/>
    <property type="match status" value="1"/>
</dbReference>
<dbReference type="InterPro" id="IPR036864">
    <property type="entry name" value="Zn2-C6_fun-type_DNA-bd_sf"/>
</dbReference>
<sequence>MTLKSCWTCRDRKVKCDLGLPSCDNCRHRKIRCQGYGLRLSWPRKGDQRRAVEFKSTVKQEKHMLATLYQHSLFQNMTKWDMDLFYELSEAKPNLTYTKMPIPPAPPSIPSLRLRDGESGLLQYFIDMGSRLLILDNLGHLTGCILQLAFYDATPASDAILCSLLTLSSLHLARTEAAMMYKIRALSYLQQSLKLGNIGPRSLQHFMASMLLYLCETFHISSSTKEWAEYLCGAKQIIALGVVAPGAHIDLSMLFDWVSYHEAFALFGLVYWKPAVALRGMNFCAMDPEAARSFVPRHNFGCDRQVLGYTSSIFTSLVPCIADGVKPSHLQMQELYTLEAKLRAGLLGSKLSPIPSGEPSQDHDQATELHRLGALIYLNRAVLGYSGEEPRHKILVDKGLGLLCSKLTYIPSWPAFVIACEAREDSQRMTALEILTKAGEEPRSYNMRLLRRLVEACWNQDDLHDEEALDYHMKLRIAIRTAPHVPPFS</sequence>
<dbReference type="GO" id="GO:0045944">
    <property type="term" value="P:positive regulation of transcription by RNA polymerase II"/>
    <property type="evidence" value="ECO:0007669"/>
    <property type="project" value="TreeGrafter"/>
</dbReference>
<evidence type="ECO:0000256" key="2">
    <source>
        <dbReference type="ARBA" id="ARBA00023242"/>
    </source>
</evidence>
<comment type="subcellular location">
    <subcellularLocation>
        <location evidence="1">Nucleus</location>
    </subcellularLocation>
</comment>
<evidence type="ECO:0000313" key="5">
    <source>
        <dbReference type="Proteomes" id="UP000827724"/>
    </source>
</evidence>
<evidence type="ECO:0000259" key="3">
    <source>
        <dbReference type="PROSITE" id="PS50048"/>
    </source>
</evidence>
<proteinExistence type="predicted"/>
<comment type="caution">
    <text evidence="4">The sequence shown here is derived from an EMBL/GenBank/DDBJ whole genome shotgun (WGS) entry which is preliminary data.</text>
</comment>
<dbReference type="SUPFAM" id="SSF57701">
    <property type="entry name" value="Zn2/Cys6 DNA-binding domain"/>
    <property type="match status" value="1"/>
</dbReference>
<dbReference type="Pfam" id="PF00172">
    <property type="entry name" value="Zn_clus"/>
    <property type="match status" value="1"/>
</dbReference>
<dbReference type="GO" id="GO:0008270">
    <property type="term" value="F:zinc ion binding"/>
    <property type="evidence" value="ECO:0007669"/>
    <property type="project" value="InterPro"/>
</dbReference>
<accession>A0A9P8TYN8</accession>
<dbReference type="PANTHER" id="PTHR37534:SF39">
    <property type="entry name" value="TRANSCRIPTION FACTOR DOMAIN-CONTAINING PROTEIN"/>
    <property type="match status" value="1"/>
</dbReference>
<organism evidence="4 5">
    <name type="scientific">Trichoderma cornu-damae</name>
    <dbReference type="NCBI Taxonomy" id="654480"/>
    <lineage>
        <taxon>Eukaryota</taxon>
        <taxon>Fungi</taxon>
        <taxon>Dikarya</taxon>
        <taxon>Ascomycota</taxon>
        <taxon>Pezizomycotina</taxon>
        <taxon>Sordariomycetes</taxon>
        <taxon>Hypocreomycetidae</taxon>
        <taxon>Hypocreales</taxon>
        <taxon>Hypocreaceae</taxon>
        <taxon>Trichoderma</taxon>
    </lineage>
</organism>
<dbReference type="PROSITE" id="PS50048">
    <property type="entry name" value="ZN2_CY6_FUNGAL_2"/>
    <property type="match status" value="1"/>
</dbReference>
<evidence type="ECO:0000256" key="1">
    <source>
        <dbReference type="ARBA" id="ARBA00004123"/>
    </source>
</evidence>
<dbReference type="CDD" id="cd00067">
    <property type="entry name" value="GAL4"/>
    <property type="match status" value="1"/>
</dbReference>
<evidence type="ECO:0000313" key="4">
    <source>
        <dbReference type="EMBL" id="KAH6608604.1"/>
    </source>
</evidence>
<protein>
    <recommendedName>
        <fullName evidence="3">Zn(2)-C6 fungal-type domain-containing protein</fullName>
    </recommendedName>
</protein>
<dbReference type="PANTHER" id="PTHR37534">
    <property type="entry name" value="TRANSCRIPTIONAL ACTIVATOR PROTEIN UGA3"/>
    <property type="match status" value="1"/>
</dbReference>
<dbReference type="Gene3D" id="4.10.240.10">
    <property type="entry name" value="Zn(2)-C6 fungal-type DNA-binding domain"/>
    <property type="match status" value="1"/>
</dbReference>
<dbReference type="PROSITE" id="PS00463">
    <property type="entry name" value="ZN2_CY6_FUNGAL_1"/>
    <property type="match status" value="1"/>
</dbReference>
<dbReference type="InterPro" id="IPR001138">
    <property type="entry name" value="Zn2Cys6_DnaBD"/>
</dbReference>
<name>A0A9P8TYN8_9HYPO</name>